<dbReference type="eggNOG" id="COG0835">
    <property type="taxonomic scope" value="Bacteria"/>
</dbReference>
<dbReference type="GO" id="GO:0007165">
    <property type="term" value="P:signal transduction"/>
    <property type="evidence" value="ECO:0007669"/>
    <property type="project" value="InterPro"/>
</dbReference>
<dbReference type="KEGG" id="bex:A11Q_310"/>
<dbReference type="OrthoDB" id="9790406at2"/>
<evidence type="ECO:0000259" key="1">
    <source>
        <dbReference type="PROSITE" id="PS50851"/>
    </source>
</evidence>
<sequence length="161" mass="17813">MSAAFQVKKQTTEQLTTFYVDGDLFGIEVMKVQEVAGRPNLFEVPLAPRFVKGLVNLRGQIATAIELREIYAKPEKQDQNQMSVICKIDGNLVSLIVDSIGDVVEVNSSDFEVVPDTIPPQVRRFIKGIYKMNGTLLSVLDLEALAKELSPANETTTNLNN</sequence>
<proteinExistence type="predicted"/>
<dbReference type="PROSITE" id="PS50851">
    <property type="entry name" value="CHEW"/>
    <property type="match status" value="1"/>
</dbReference>
<name>M4V7X4_9BACT</name>
<dbReference type="EMBL" id="CP003537">
    <property type="protein sequence ID" value="AGH94530.1"/>
    <property type="molecule type" value="Genomic_DNA"/>
</dbReference>
<evidence type="ECO:0000313" key="2">
    <source>
        <dbReference type="EMBL" id="AGH94530.1"/>
    </source>
</evidence>
<evidence type="ECO:0000313" key="3">
    <source>
        <dbReference type="Proteomes" id="UP000012040"/>
    </source>
</evidence>
<organism evidence="2 3">
    <name type="scientific">Pseudobdellovibrio exovorus JSS</name>
    <dbReference type="NCBI Taxonomy" id="1184267"/>
    <lineage>
        <taxon>Bacteria</taxon>
        <taxon>Pseudomonadati</taxon>
        <taxon>Bdellovibrionota</taxon>
        <taxon>Bdellovibrionia</taxon>
        <taxon>Bdellovibrionales</taxon>
        <taxon>Pseudobdellovibrionaceae</taxon>
        <taxon>Pseudobdellovibrio</taxon>
    </lineage>
</organism>
<dbReference type="Gene3D" id="2.40.50.180">
    <property type="entry name" value="CheA-289, Domain 4"/>
    <property type="match status" value="1"/>
</dbReference>
<dbReference type="HOGENOM" id="CLU_048995_3_3_7"/>
<dbReference type="PANTHER" id="PTHR22617">
    <property type="entry name" value="CHEMOTAXIS SENSOR HISTIDINE KINASE-RELATED"/>
    <property type="match status" value="1"/>
</dbReference>
<accession>M4V7X4</accession>
<dbReference type="PANTHER" id="PTHR22617:SF23">
    <property type="entry name" value="CHEMOTAXIS PROTEIN CHEW"/>
    <property type="match status" value="1"/>
</dbReference>
<dbReference type="Pfam" id="PF01584">
    <property type="entry name" value="CheW"/>
    <property type="match status" value="1"/>
</dbReference>
<dbReference type="AlphaFoldDB" id="M4V7X4"/>
<feature type="domain" description="CheW-like" evidence="1">
    <location>
        <begin position="12"/>
        <end position="151"/>
    </location>
</feature>
<keyword evidence="3" id="KW-1185">Reference proteome</keyword>
<protein>
    <recommendedName>
        <fullName evidence="1">CheW-like domain-containing protein</fullName>
    </recommendedName>
</protein>
<dbReference type="RefSeq" id="WP_015469020.1">
    <property type="nucleotide sequence ID" value="NC_020813.1"/>
</dbReference>
<dbReference type="InterPro" id="IPR039315">
    <property type="entry name" value="CheW"/>
</dbReference>
<dbReference type="InterPro" id="IPR036061">
    <property type="entry name" value="CheW-like_dom_sf"/>
</dbReference>
<dbReference type="Proteomes" id="UP000012040">
    <property type="component" value="Chromosome"/>
</dbReference>
<gene>
    <name evidence="2" type="ORF">A11Q_310</name>
</gene>
<dbReference type="SUPFAM" id="SSF50341">
    <property type="entry name" value="CheW-like"/>
    <property type="match status" value="1"/>
</dbReference>
<dbReference type="InterPro" id="IPR002545">
    <property type="entry name" value="CheW-lke_dom"/>
</dbReference>
<dbReference type="Gene3D" id="2.30.30.40">
    <property type="entry name" value="SH3 Domains"/>
    <property type="match status" value="1"/>
</dbReference>
<dbReference type="SMART" id="SM00260">
    <property type="entry name" value="CheW"/>
    <property type="match status" value="1"/>
</dbReference>
<dbReference type="STRING" id="1184267.A11Q_310"/>
<dbReference type="PATRIC" id="fig|1184267.3.peg.311"/>
<reference evidence="2 3" key="1">
    <citation type="journal article" date="2013" name="ISME J.">
        <title>By their genes ye shall know them: genomic signatures of predatory bacteria.</title>
        <authorList>
            <person name="Pasternak Z."/>
            <person name="Pietrokovski S."/>
            <person name="Rotem O."/>
            <person name="Gophna U."/>
            <person name="Lurie-Weinberger M.N."/>
            <person name="Jurkevitch E."/>
        </authorList>
    </citation>
    <scope>NUCLEOTIDE SEQUENCE [LARGE SCALE GENOMIC DNA]</scope>
    <source>
        <strain evidence="2 3">JSS</strain>
    </source>
</reference>
<dbReference type="GO" id="GO:0005829">
    <property type="term" value="C:cytosol"/>
    <property type="evidence" value="ECO:0007669"/>
    <property type="project" value="TreeGrafter"/>
</dbReference>
<dbReference type="GO" id="GO:0006935">
    <property type="term" value="P:chemotaxis"/>
    <property type="evidence" value="ECO:0007669"/>
    <property type="project" value="InterPro"/>
</dbReference>